<dbReference type="Proteomes" id="UP000752171">
    <property type="component" value="Unassembled WGS sequence"/>
</dbReference>
<reference evidence="3 4" key="1">
    <citation type="submission" date="2021-07" db="EMBL/GenBank/DDBJ databases">
        <authorList>
            <person name="Imarazene B."/>
            <person name="Zahm M."/>
            <person name="Klopp C."/>
            <person name="Cabau C."/>
            <person name="Beille S."/>
            <person name="Jouanno E."/>
            <person name="Castinel A."/>
            <person name="Lluch J."/>
            <person name="Gil L."/>
            <person name="Kuchtly C."/>
            <person name="Lopez Roques C."/>
            <person name="Donnadieu C."/>
            <person name="Parrinello H."/>
            <person name="Journot L."/>
            <person name="Du K."/>
            <person name="Schartl M."/>
            <person name="Retaux S."/>
            <person name="Guiguen Y."/>
        </authorList>
    </citation>
    <scope>NUCLEOTIDE SEQUENCE [LARGE SCALE GENOMIC DNA]</scope>
    <source>
        <strain evidence="3">Pach_M1</strain>
        <tissue evidence="3">Testis</tissue>
    </source>
</reference>
<sequence>MYIPGLWSCFPHLPLLAALLKNPVAQMFGDAVETSTEQSGEGQGQKDKGSHAQRSRQYRTAWGHGQKTQSTHTDFQLNDWCKVG</sequence>
<feature type="region of interest" description="Disordered" evidence="1">
    <location>
        <begin position="31"/>
        <end position="72"/>
    </location>
</feature>
<accession>A0A8T2MG17</accession>
<keyword evidence="2" id="KW-0732">Signal</keyword>
<name>A0A8T2MG17_ASTMX</name>
<dbReference type="AlphaFoldDB" id="A0A8T2MG17"/>
<protein>
    <submittedName>
        <fullName evidence="3">Uncharacterized protein</fullName>
    </submittedName>
</protein>
<comment type="caution">
    <text evidence="3">The sequence shown here is derived from an EMBL/GenBank/DDBJ whole genome shotgun (WGS) entry which is preliminary data.</text>
</comment>
<evidence type="ECO:0000313" key="4">
    <source>
        <dbReference type="Proteomes" id="UP000752171"/>
    </source>
</evidence>
<organism evidence="3 4">
    <name type="scientific">Astyanax mexicanus</name>
    <name type="common">Blind cave fish</name>
    <name type="synonym">Astyanax fasciatus mexicanus</name>
    <dbReference type="NCBI Taxonomy" id="7994"/>
    <lineage>
        <taxon>Eukaryota</taxon>
        <taxon>Metazoa</taxon>
        <taxon>Chordata</taxon>
        <taxon>Craniata</taxon>
        <taxon>Vertebrata</taxon>
        <taxon>Euteleostomi</taxon>
        <taxon>Actinopterygii</taxon>
        <taxon>Neopterygii</taxon>
        <taxon>Teleostei</taxon>
        <taxon>Ostariophysi</taxon>
        <taxon>Characiformes</taxon>
        <taxon>Characoidei</taxon>
        <taxon>Acestrorhamphidae</taxon>
        <taxon>Acestrorhamphinae</taxon>
        <taxon>Astyanax</taxon>
    </lineage>
</organism>
<feature type="chain" id="PRO_5035876402" evidence="2">
    <location>
        <begin position="26"/>
        <end position="84"/>
    </location>
</feature>
<proteinExistence type="predicted"/>
<feature type="signal peptide" evidence="2">
    <location>
        <begin position="1"/>
        <end position="25"/>
    </location>
</feature>
<evidence type="ECO:0000313" key="3">
    <source>
        <dbReference type="EMBL" id="KAG9280466.1"/>
    </source>
</evidence>
<evidence type="ECO:0000256" key="1">
    <source>
        <dbReference type="SAM" id="MobiDB-lite"/>
    </source>
</evidence>
<dbReference type="EMBL" id="JAICCE010000002">
    <property type="protein sequence ID" value="KAG9280466.1"/>
    <property type="molecule type" value="Genomic_DNA"/>
</dbReference>
<gene>
    <name evidence="3" type="ORF">AMEX_G3177</name>
</gene>
<evidence type="ECO:0000256" key="2">
    <source>
        <dbReference type="SAM" id="SignalP"/>
    </source>
</evidence>